<gene>
    <name evidence="2" type="ORF">JNB61_13060</name>
</gene>
<dbReference type="Gene3D" id="1.10.10.2840">
    <property type="entry name" value="PucR C-terminal helix-turn-helix domain"/>
    <property type="match status" value="1"/>
</dbReference>
<evidence type="ECO:0000313" key="3">
    <source>
        <dbReference type="Proteomes" id="UP000777440"/>
    </source>
</evidence>
<keyword evidence="3" id="KW-1185">Reference proteome</keyword>
<proteinExistence type="predicted"/>
<dbReference type="InterPro" id="IPR025736">
    <property type="entry name" value="PucR_C-HTH_dom"/>
</dbReference>
<reference evidence="2 3" key="1">
    <citation type="journal article" date="2021" name="MBio">
        <title>Poor Competitiveness of Bradyrhizobium in Pigeon Pea Root Colonization in Indian Soils.</title>
        <authorList>
            <person name="Chalasani D."/>
            <person name="Basu A."/>
            <person name="Pullabhotla S.V.S.R.N."/>
            <person name="Jorrin B."/>
            <person name="Neal A.L."/>
            <person name="Poole P.S."/>
            <person name="Podile A.R."/>
            <person name="Tkacz A."/>
        </authorList>
    </citation>
    <scope>NUCLEOTIDE SEQUENCE [LARGE SCALE GENOMIC DNA]</scope>
    <source>
        <strain evidence="2 3">HU12</strain>
    </source>
</reference>
<dbReference type="RefSeq" id="WP_220339900.1">
    <property type="nucleotide sequence ID" value="NZ_JAEUAX010000006.1"/>
</dbReference>
<accession>A0ABS7I0S5</accession>
<dbReference type="PANTHER" id="PTHR33744:SF17">
    <property type="entry name" value="CONSERVED PROTEIN"/>
    <property type="match status" value="1"/>
</dbReference>
<evidence type="ECO:0000313" key="2">
    <source>
        <dbReference type="EMBL" id="MBW9110704.1"/>
    </source>
</evidence>
<protein>
    <submittedName>
        <fullName evidence="2">Helix-turn-helix domain-containing protein</fullName>
    </submittedName>
</protein>
<feature type="domain" description="PucR C-terminal helix-turn-helix" evidence="1">
    <location>
        <begin position="320"/>
        <end position="376"/>
    </location>
</feature>
<evidence type="ECO:0000259" key="1">
    <source>
        <dbReference type="Pfam" id="PF13556"/>
    </source>
</evidence>
<dbReference type="Proteomes" id="UP000777440">
    <property type="component" value="Unassembled WGS sequence"/>
</dbReference>
<dbReference type="Pfam" id="PF13556">
    <property type="entry name" value="HTH_30"/>
    <property type="match status" value="1"/>
</dbReference>
<organism evidence="2 3">
    <name type="scientific">Microbacterium ureisolvens</name>
    <dbReference type="NCBI Taxonomy" id="2781186"/>
    <lineage>
        <taxon>Bacteria</taxon>
        <taxon>Bacillati</taxon>
        <taxon>Actinomycetota</taxon>
        <taxon>Actinomycetes</taxon>
        <taxon>Micrococcales</taxon>
        <taxon>Microbacteriaceae</taxon>
        <taxon>Microbacterium</taxon>
    </lineage>
</organism>
<dbReference type="PANTHER" id="PTHR33744">
    <property type="entry name" value="CARBOHYDRATE DIACID REGULATOR"/>
    <property type="match status" value="1"/>
</dbReference>
<sequence>MNLQDLVDELAETLGRSVVINDLAYRPIVASAQGDEIDEVRARALLRRVTPPRERAYLETLRVTQSRRPLTIDLAQFGAHERLAVPIWHDDTPLGVLWLITGNLPPLQDHHFRAVDAAVEVARSVLAERDTTDGSTARSTVMRGLLATDAAARRTALGTAVRSYGVERGPESVVRAVAIGYDTGVVQRAAFGRALEGVERLRLSFLGEDGAALLFLGRGGEEAEVHAAIAAQAAQAGVLVRAVGAAALSRTDDDLRPVADRAIATAAIAELLPEFGGHASSEQVAPWLLVADIVSDPARLQWYSPAAHSLIHGGDPLQRQTIEVFLDGAGHVREVCEALHIHRTTLYYRLENMPQAVRDALDDGFARSVLHLALKLAVYWEHSGRM</sequence>
<comment type="caution">
    <text evidence="2">The sequence shown here is derived from an EMBL/GenBank/DDBJ whole genome shotgun (WGS) entry which is preliminary data.</text>
</comment>
<name>A0ABS7I0S5_9MICO</name>
<dbReference type="EMBL" id="JAEUAX010000006">
    <property type="protein sequence ID" value="MBW9110704.1"/>
    <property type="molecule type" value="Genomic_DNA"/>
</dbReference>
<dbReference type="InterPro" id="IPR042070">
    <property type="entry name" value="PucR_C-HTH_sf"/>
</dbReference>
<dbReference type="InterPro" id="IPR051448">
    <property type="entry name" value="CdaR-like_regulators"/>
</dbReference>